<dbReference type="SMART" id="SM00456">
    <property type="entry name" value="WW"/>
    <property type="match status" value="1"/>
</dbReference>
<protein>
    <submittedName>
        <fullName evidence="2">Cap specific mrna (Nucleoside 2 o) methyltransferase 1</fullName>
    </submittedName>
</protein>
<proteinExistence type="predicted"/>
<evidence type="ECO:0000259" key="1">
    <source>
        <dbReference type="PROSITE" id="PS50020"/>
    </source>
</evidence>
<feature type="domain" description="WW" evidence="1">
    <location>
        <begin position="11"/>
        <end position="45"/>
    </location>
</feature>
<sequence length="97" mass="11292">HFYPSGMLLVRTTKSPWYEQVSRSSGKTYYYNMTNSKSLYERPSSAVADFKSCFTTRLMWPWHPGIRLMSKAPEHPTQDGKVHRDTFLAFVDHKVAC</sequence>
<keyword evidence="2" id="KW-0808">Transferase</keyword>
<dbReference type="EMBL" id="GEIB01000847">
    <property type="protein sequence ID" value="JAR87171.1"/>
    <property type="molecule type" value="Transcribed_RNA"/>
</dbReference>
<dbReference type="PROSITE" id="PS50020">
    <property type="entry name" value="WW_DOMAIN_2"/>
    <property type="match status" value="1"/>
</dbReference>
<dbReference type="SUPFAM" id="SSF51045">
    <property type="entry name" value="WW domain"/>
    <property type="match status" value="1"/>
</dbReference>
<dbReference type="InterPro" id="IPR036020">
    <property type="entry name" value="WW_dom_sf"/>
</dbReference>
<keyword evidence="2" id="KW-0489">Methyltransferase</keyword>
<dbReference type="Pfam" id="PF00397">
    <property type="entry name" value="WW"/>
    <property type="match status" value="1"/>
</dbReference>
<reference evidence="2" key="1">
    <citation type="submission" date="2016-03" db="EMBL/GenBank/DDBJ databases">
        <title>Gut transcriptome analysis on engorged females of Ornithodoros mimon (Acari: Argasidae) and phylogenetic inferences of soft ticks.</title>
        <authorList>
            <person name="Landulfo G.A."/>
            <person name="Giovanni D."/>
            <person name="Carvalho E."/>
            <person name="Junqueira-de-Azevedo I."/>
            <person name="Patane J."/>
            <person name="Mendoca R."/>
            <person name="Barros-Battesti D."/>
        </authorList>
    </citation>
    <scope>NUCLEOTIDE SEQUENCE</scope>
    <source>
        <strain evidence="2">Females</strain>
        <tissue evidence="2">Gut</tissue>
    </source>
</reference>
<dbReference type="Gene3D" id="2.20.70.10">
    <property type="match status" value="1"/>
</dbReference>
<dbReference type="GO" id="GO:0008168">
    <property type="term" value="F:methyltransferase activity"/>
    <property type="evidence" value="ECO:0007669"/>
    <property type="project" value="UniProtKB-KW"/>
</dbReference>
<name>A0A147B8R9_9ACAR</name>
<dbReference type="GO" id="GO:0032259">
    <property type="term" value="P:methylation"/>
    <property type="evidence" value="ECO:0007669"/>
    <property type="project" value="UniProtKB-KW"/>
</dbReference>
<dbReference type="AlphaFoldDB" id="A0A147B8R9"/>
<dbReference type="InterPro" id="IPR001202">
    <property type="entry name" value="WW_dom"/>
</dbReference>
<organism evidence="2">
    <name type="scientific">Alectorobius mimon</name>
    <dbReference type="NCBI Taxonomy" id="360319"/>
    <lineage>
        <taxon>Eukaryota</taxon>
        <taxon>Metazoa</taxon>
        <taxon>Ecdysozoa</taxon>
        <taxon>Arthropoda</taxon>
        <taxon>Chelicerata</taxon>
        <taxon>Arachnida</taxon>
        <taxon>Acari</taxon>
        <taxon>Parasitiformes</taxon>
        <taxon>Ixodida</taxon>
        <taxon>Ixodoidea</taxon>
        <taxon>Argasidae</taxon>
        <taxon>Ornithodorinae</taxon>
        <taxon>Alectorobius</taxon>
    </lineage>
</organism>
<accession>A0A147B8R9</accession>
<feature type="non-terminal residue" evidence="2">
    <location>
        <position position="1"/>
    </location>
</feature>
<evidence type="ECO:0000313" key="2">
    <source>
        <dbReference type="EMBL" id="JAR87171.1"/>
    </source>
</evidence>